<dbReference type="AlphaFoldDB" id="A0AAW6TVI0"/>
<proteinExistence type="predicted"/>
<reference evidence="2" key="1">
    <citation type="submission" date="2023-05" db="EMBL/GenBank/DDBJ databases">
        <title>Anaerotaeda fermentans gen. nov., sp. nov., a novel anaerobic planctomycete of the new family within the order Sedimentisphaerales isolated from Taman Peninsula, Russia.</title>
        <authorList>
            <person name="Khomyakova M.A."/>
            <person name="Merkel A.Y."/>
            <person name="Slobodkin A.I."/>
        </authorList>
    </citation>
    <scope>NUCLEOTIDE SEQUENCE</scope>
    <source>
        <strain evidence="2">M17dextr</strain>
    </source>
</reference>
<keyword evidence="1" id="KW-1133">Transmembrane helix</keyword>
<keyword evidence="1" id="KW-0812">Transmembrane</keyword>
<dbReference type="Proteomes" id="UP001431776">
    <property type="component" value="Unassembled WGS sequence"/>
</dbReference>
<keyword evidence="1" id="KW-0472">Membrane</keyword>
<gene>
    <name evidence="2" type="ORF">QJ522_02400</name>
</gene>
<feature type="transmembrane region" description="Helical" evidence="1">
    <location>
        <begin position="20"/>
        <end position="41"/>
    </location>
</feature>
<dbReference type="RefSeq" id="WP_349243292.1">
    <property type="nucleotide sequence ID" value="NZ_JASCXX010000002.1"/>
</dbReference>
<evidence type="ECO:0000313" key="2">
    <source>
        <dbReference type="EMBL" id="MDI6447881.1"/>
    </source>
</evidence>
<protein>
    <submittedName>
        <fullName evidence="2">Uncharacterized protein</fullName>
    </submittedName>
</protein>
<evidence type="ECO:0000256" key="1">
    <source>
        <dbReference type="SAM" id="Phobius"/>
    </source>
</evidence>
<evidence type="ECO:0000313" key="3">
    <source>
        <dbReference type="Proteomes" id="UP001431776"/>
    </source>
</evidence>
<accession>A0AAW6TVI0</accession>
<keyword evidence="3" id="KW-1185">Reference proteome</keyword>
<sequence length="56" mass="5945">MAKRQRTGWKAYIPTLRGGVQIFVALVAIKIVLSLAGSAGITSKIPGSVAQYFPNV</sequence>
<dbReference type="EMBL" id="JASCXX010000002">
    <property type="protein sequence ID" value="MDI6447881.1"/>
    <property type="molecule type" value="Genomic_DNA"/>
</dbReference>
<comment type="caution">
    <text evidence="2">The sequence shown here is derived from an EMBL/GenBank/DDBJ whole genome shotgun (WGS) entry which is preliminary data.</text>
</comment>
<name>A0AAW6TVI0_9BACT</name>
<organism evidence="2 3">
    <name type="scientific">Anaerobaca lacustris</name>
    <dbReference type="NCBI Taxonomy" id="3044600"/>
    <lineage>
        <taxon>Bacteria</taxon>
        <taxon>Pseudomonadati</taxon>
        <taxon>Planctomycetota</taxon>
        <taxon>Phycisphaerae</taxon>
        <taxon>Sedimentisphaerales</taxon>
        <taxon>Anaerobacaceae</taxon>
        <taxon>Anaerobaca</taxon>
    </lineage>
</organism>